<reference evidence="4 5" key="2">
    <citation type="submission" date="2018-11" db="EMBL/GenBank/DDBJ databases">
        <authorList>
            <consortium name="Pathogen Informatics"/>
        </authorList>
    </citation>
    <scope>NUCLEOTIDE SEQUENCE [LARGE SCALE GENOMIC DNA]</scope>
    <source>
        <strain evidence="4 5">Egypt</strain>
    </source>
</reference>
<dbReference type="WBParaSite" id="ECPE_0000019501-mRNA-1">
    <property type="protein sequence ID" value="ECPE_0000019501-mRNA-1"/>
    <property type="gene ID" value="ECPE_0000019501"/>
</dbReference>
<dbReference type="GO" id="GO:0005634">
    <property type="term" value="C:nucleus"/>
    <property type="evidence" value="ECO:0007669"/>
    <property type="project" value="InterPro"/>
</dbReference>
<dbReference type="Gene3D" id="3.40.630.30">
    <property type="match status" value="1"/>
</dbReference>
<dbReference type="GO" id="GO:0031509">
    <property type="term" value="P:subtelomeric heterochromatin formation"/>
    <property type="evidence" value="ECO:0007669"/>
    <property type="project" value="InterPro"/>
</dbReference>
<feature type="domain" description="Histone acetyl transferase HAT1 N-terminal" evidence="3">
    <location>
        <begin position="40"/>
        <end position="82"/>
    </location>
</feature>
<evidence type="ECO:0000256" key="1">
    <source>
        <dbReference type="ARBA" id="ARBA00010543"/>
    </source>
</evidence>
<dbReference type="PANTHER" id="PTHR12046">
    <property type="entry name" value="HISTONE ACETYLTRANSFERASE TYPE B CATALYTIC SUBUNIT"/>
    <property type="match status" value="1"/>
</dbReference>
<dbReference type="SUPFAM" id="SSF55729">
    <property type="entry name" value="Acyl-CoA N-acyltransferases (Nat)"/>
    <property type="match status" value="1"/>
</dbReference>
<dbReference type="Proteomes" id="UP000272942">
    <property type="component" value="Unassembled WGS sequence"/>
</dbReference>
<reference evidence="6" key="1">
    <citation type="submission" date="2016-06" db="UniProtKB">
        <authorList>
            <consortium name="WormBaseParasite"/>
        </authorList>
    </citation>
    <scope>IDENTIFICATION</scope>
</reference>
<evidence type="ECO:0000313" key="6">
    <source>
        <dbReference type="WBParaSite" id="ECPE_0000019501-mRNA-1"/>
    </source>
</evidence>
<dbReference type="InterPro" id="IPR017380">
    <property type="entry name" value="Hist_AcTrfase_B-typ_cat-su"/>
</dbReference>
<accession>A0A182ZZR1</accession>
<keyword evidence="5" id="KW-1185">Reference proteome</keyword>
<dbReference type="InterPro" id="IPR019467">
    <property type="entry name" value="Hat1_N"/>
</dbReference>
<comment type="similarity">
    <text evidence="1">Belongs to the HAT1 family.</text>
</comment>
<dbReference type="GO" id="GO:0004402">
    <property type="term" value="F:histone acetyltransferase activity"/>
    <property type="evidence" value="ECO:0007669"/>
    <property type="project" value="InterPro"/>
</dbReference>
<evidence type="ECO:0000256" key="2">
    <source>
        <dbReference type="ARBA" id="ARBA00048017"/>
    </source>
</evidence>
<evidence type="ECO:0000313" key="4">
    <source>
        <dbReference type="EMBL" id="VDP20085.1"/>
    </source>
</evidence>
<proteinExistence type="inferred from homology"/>
<dbReference type="InterPro" id="IPR016181">
    <property type="entry name" value="Acyl_CoA_acyltransferase"/>
</dbReference>
<name>A0A182ZZR1_9TREM</name>
<dbReference type="EMBL" id="UZAN01000632">
    <property type="protein sequence ID" value="VDP20085.1"/>
    <property type="molecule type" value="Genomic_DNA"/>
</dbReference>
<comment type="catalytic activity">
    <reaction evidence="2">
        <text>L-lysyl-[protein] + acetyl-CoA = N(6)-acetyl-L-lysyl-[protein] + CoA + H(+)</text>
        <dbReference type="Rhea" id="RHEA:45948"/>
        <dbReference type="Rhea" id="RHEA-COMP:9752"/>
        <dbReference type="Rhea" id="RHEA-COMP:10731"/>
        <dbReference type="ChEBI" id="CHEBI:15378"/>
        <dbReference type="ChEBI" id="CHEBI:29969"/>
        <dbReference type="ChEBI" id="CHEBI:57287"/>
        <dbReference type="ChEBI" id="CHEBI:57288"/>
        <dbReference type="ChEBI" id="CHEBI:61930"/>
        <dbReference type="EC" id="2.3.1.48"/>
    </reaction>
</comment>
<protein>
    <submittedName>
        <fullName evidence="6">Hat1_N domain-containing protein</fullName>
    </submittedName>
</protein>
<gene>
    <name evidence="4" type="ORF">ECPE_LOCUS196</name>
</gene>
<dbReference type="OrthoDB" id="10253098at2759"/>
<evidence type="ECO:0000313" key="5">
    <source>
        <dbReference type="Proteomes" id="UP000272942"/>
    </source>
</evidence>
<dbReference type="Pfam" id="PF10394">
    <property type="entry name" value="Hat1_N"/>
    <property type="match status" value="1"/>
</dbReference>
<dbReference type="GO" id="GO:0000781">
    <property type="term" value="C:chromosome, telomeric region"/>
    <property type="evidence" value="ECO:0007669"/>
    <property type="project" value="GOC"/>
</dbReference>
<evidence type="ECO:0000259" key="3">
    <source>
        <dbReference type="Pfam" id="PF10394"/>
    </source>
</evidence>
<organism evidence="6">
    <name type="scientific">Echinostoma caproni</name>
    <dbReference type="NCBI Taxonomy" id="27848"/>
    <lineage>
        <taxon>Eukaryota</taxon>
        <taxon>Metazoa</taxon>
        <taxon>Spiralia</taxon>
        <taxon>Lophotrochozoa</taxon>
        <taxon>Platyhelminthes</taxon>
        <taxon>Trematoda</taxon>
        <taxon>Digenea</taxon>
        <taxon>Plagiorchiida</taxon>
        <taxon>Echinostomata</taxon>
        <taxon>Echinostomatoidea</taxon>
        <taxon>Echinostomatidae</taxon>
        <taxon>Echinostoma</taxon>
    </lineage>
</organism>
<sequence>MCDSQFDQKKILKTAKNSIRSLHIRYSAKGRRFLSLVTRSSEQIFGYNNLKINIWYLSGSLKTYINQSYSSRIDKSRAQGATVSSLIVCDVALDIAGSAKPQYAFIGYMTVYKFYAYPANLRPRLSQVVILPPFRNMGHATELLHTFYRDFVHVPNVCDITGGYNSPIFTVLPLNVTMFSSSRLRSFIL</sequence>
<dbReference type="AlphaFoldDB" id="A0A182ZZR1"/>